<feature type="compositionally biased region" description="Basic residues" evidence="1">
    <location>
        <begin position="174"/>
        <end position="188"/>
    </location>
</feature>
<feature type="compositionally biased region" description="Basic residues" evidence="1">
    <location>
        <begin position="31"/>
        <end position="40"/>
    </location>
</feature>
<dbReference type="EMBL" id="CADCUQ010000362">
    <property type="protein sequence ID" value="CAA9398852.1"/>
    <property type="molecule type" value="Genomic_DNA"/>
</dbReference>
<feature type="region of interest" description="Disordered" evidence="1">
    <location>
        <begin position="1"/>
        <end position="256"/>
    </location>
</feature>
<feature type="compositionally biased region" description="Low complexity" evidence="1">
    <location>
        <begin position="15"/>
        <end position="25"/>
    </location>
</feature>
<name>A0A6J4NY74_9BACT</name>
<feature type="compositionally biased region" description="Basic and acidic residues" evidence="1">
    <location>
        <begin position="196"/>
        <end position="216"/>
    </location>
</feature>
<accession>A0A6J4NY74</accession>
<evidence type="ECO:0000256" key="1">
    <source>
        <dbReference type="SAM" id="MobiDB-lite"/>
    </source>
</evidence>
<protein>
    <submittedName>
        <fullName evidence="2">Transcription accessory protein (S1 RNA-binding domain)</fullName>
    </submittedName>
</protein>
<feature type="non-terminal residue" evidence="2">
    <location>
        <position position="256"/>
    </location>
</feature>
<feature type="compositionally biased region" description="Basic and acidic residues" evidence="1">
    <location>
        <begin position="47"/>
        <end position="57"/>
    </location>
</feature>
<feature type="compositionally biased region" description="Gly residues" evidence="1">
    <location>
        <begin position="237"/>
        <end position="248"/>
    </location>
</feature>
<feature type="compositionally biased region" description="Basic residues" evidence="1">
    <location>
        <begin position="147"/>
        <end position="159"/>
    </location>
</feature>
<evidence type="ECO:0000313" key="2">
    <source>
        <dbReference type="EMBL" id="CAA9398852.1"/>
    </source>
</evidence>
<feature type="non-terminal residue" evidence="2">
    <location>
        <position position="1"/>
    </location>
</feature>
<reference evidence="2" key="1">
    <citation type="submission" date="2020-02" db="EMBL/GenBank/DDBJ databases">
        <authorList>
            <person name="Meier V. D."/>
        </authorList>
    </citation>
    <scope>NUCLEOTIDE SEQUENCE</scope>
    <source>
        <strain evidence="2">AVDCRST_MAG64</strain>
    </source>
</reference>
<sequence>GRAAHRRAARRQDLPGAVAQAAPGAGDRRPAGRGRHRPVHRPVPQGGDRDAGRGADHRHPRPARATGRAGRPPGGHPQVARRAEAVDGGPEGQGGRGRDDDRAGGRLPAVPPEAADPGDDRQGKGAGAAGRVDLGTGCEDRPSRRGGPVRHGGRQHRGRRAEGAGRGGGPAGRAGRHRRAGERRRRRPQGGPRAVPDPRDAQERGDRRQGGGRREVQGLLPVVRADRHGPVAPGAGRPPGGGRGGAVLPGPPARGG</sequence>
<organism evidence="2">
    <name type="scientific">uncultured Phycisphaerae bacterium</name>
    <dbReference type="NCBI Taxonomy" id="904963"/>
    <lineage>
        <taxon>Bacteria</taxon>
        <taxon>Pseudomonadati</taxon>
        <taxon>Planctomycetota</taxon>
        <taxon>Phycisphaerae</taxon>
        <taxon>environmental samples</taxon>
    </lineage>
</organism>
<gene>
    <name evidence="2" type="ORF">AVDCRST_MAG64-1596</name>
</gene>
<proteinExistence type="predicted"/>
<dbReference type="AlphaFoldDB" id="A0A6J4NY74"/>